<proteinExistence type="predicted"/>
<keyword evidence="3" id="KW-1185">Reference proteome</keyword>
<organism evidence="2 3">
    <name type="scientific">Nocardiopsis ansamitocini</name>
    <dbReference type="NCBI Taxonomy" id="1670832"/>
    <lineage>
        <taxon>Bacteria</taxon>
        <taxon>Bacillati</taxon>
        <taxon>Actinomycetota</taxon>
        <taxon>Actinomycetes</taxon>
        <taxon>Streptosporangiales</taxon>
        <taxon>Nocardiopsidaceae</taxon>
        <taxon>Nocardiopsis</taxon>
    </lineage>
</organism>
<reference evidence="2" key="1">
    <citation type="submission" date="2023-02" db="EMBL/GenBank/DDBJ databases">
        <title>Nocardiopsis ansamitocini NBRC 112285.</title>
        <authorList>
            <person name="Ichikawa N."/>
            <person name="Sato H."/>
            <person name="Tonouchi N."/>
        </authorList>
    </citation>
    <scope>NUCLEOTIDE SEQUENCE</scope>
    <source>
        <strain evidence="2">NBRC 112285</strain>
    </source>
</reference>
<dbReference type="EMBL" id="BSQG01000006">
    <property type="protein sequence ID" value="GLU49186.1"/>
    <property type="molecule type" value="Genomic_DNA"/>
</dbReference>
<gene>
    <name evidence="2" type="ORF">Nans01_35370</name>
</gene>
<evidence type="ECO:0000256" key="1">
    <source>
        <dbReference type="SAM" id="MobiDB-lite"/>
    </source>
</evidence>
<dbReference type="AlphaFoldDB" id="A0A9W6UHS4"/>
<evidence type="ECO:0000313" key="2">
    <source>
        <dbReference type="EMBL" id="GLU49186.1"/>
    </source>
</evidence>
<feature type="compositionally biased region" description="Low complexity" evidence="1">
    <location>
        <begin position="8"/>
        <end position="20"/>
    </location>
</feature>
<evidence type="ECO:0000313" key="3">
    <source>
        <dbReference type="Proteomes" id="UP001165092"/>
    </source>
</evidence>
<comment type="caution">
    <text evidence="2">The sequence shown here is derived from an EMBL/GenBank/DDBJ whole genome shotgun (WGS) entry which is preliminary data.</text>
</comment>
<name>A0A9W6UHS4_9ACTN</name>
<protein>
    <submittedName>
        <fullName evidence="2">Uncharacterized protein</fullName>
    </submittedName>
</protein>
<dbReference type="Proteomes" id="UP001165092">
    <property type="component" value="Unassembled WGS sequence"/>
</dbReference>
<accession>A0A9W6UHS4</accession>
<feature type="region of interest" description="Disordered" evidence="1">
    <location>
        <begin position="1"/>
        <end position="22"/>
    </location>
</feature>
<sequence>MRAVREQSAPVRRAAPSPVADGMPPLVVRRSVEVPAVTGPTGPRAPRVLGMCTAAAALILVTVFPAQAAHGDILLWDPLNNTEYTISAPQGGECYNSSDDGSQFSASRVRNKTDRTIVLFENGACDGRIGAVAAGETYELDVPAVSSLRILGEE</sequence>